<feature type="domain" description="ACT" evidence="5">
    <location>
        <begin position="33"/>
        <end position="106"/>
    </location>
</feature>
<organism evidence="6 7">
    <name type="scientific">Pseudonocardia parietis</name>
    <dbReference type="NCBI Taxonomy" id="570936"/>
    <lineage>
        <taxon>Bacteria</taxon>
        <taxon>Bacillati</taxon>
        <taxon>Actinomycetota</taxon>
        <taxon>Actinomycetes</taxon>
        <taxon>Pseudonocardiales</taxon>
        <taxon>Pseudonocardiaceae</taxon>
        <taxon>Pseudonocardia</taxon>
    </lineage>
</organism>
<reference evidence="6 7" key="1">
    <citation type="submission" date="2021-03" db="EMBL/GenBank/DDBJ databases">
        <title>Sequencing the genomes of 1000 actinobacteria strains.</title>
        <authorList>
            <person name="Klenk H.-P."/>
        </authorList>
    </citation>
    <scope>NUCLEOTIDE SEQUENCE [LARGE SCALE GENOMIC DNA]</scope>
    <source>
        <strain evidence="6 7">DSM 45256</strain>
    </source>
</reference>
<keyword evidence="1 3" id="KW-0554">One-carbon metabolism</keyword>
<dbReference type="NCBIfam" id="NF004684">
    <property type="entry name" value="PRK06027.1"/>
    <property type="match status" value="1"/>
</dbReference>
<evidence type="ECO:0000256" key="2">
    <source>
        <dbReference type="ARBA" id="ARBA00022801"/>
    </source>
</evidence>
<evidence type="ECO:0000313" key="6">
    <source>
        <dbReference type="EMBL" id="MBP2368959.1"/>
    </source>
</evidence>
<dbReference type="PRINTS" id="PR01575">
    <property type="entry name" value="FFH4HYDRLASE"/>
</dbReference>
<dbReference type="InterPro" id="IPR004810">
    <property type="entry name" value="PurU"/>
</dbReference>
<dbReference type="EC" id="3.5.1.10" evidence="3 4"/>
<proteinExistence type="inferred from homology"/>
<dbReference type="NCBIfam" id="TIGR00655">
    <property type="entry name" value="PurU"/>
    <property type="match status" value="1"/>
</dbReference>
<protein>
    <recommendedName>
        <fullName evidence="3 4">Formyltetrahydrofolate deformylase</fullName>
        <ecNumber evidence="3 4">3.5.1.10</ecNumber>
    </recommendedName>
    <alternativeName>
        <fullName evidence="3">Formyl-FH(4) hydrolase</fullName>
    </alternativeName>
</protein>
<evidence type="ECO:0000256" key="4">
    <source>
        <dbReference type="NCBIfam" id="TIGR00655"/>
    </source>
</evidence>
<dbReference type="CDD" id="cd04875">
    <property type="entry name" value="ACT_F4HF-DF"/>
    <property type="match status" value="1"/>
</dbReference>
<dbReference type="CDD" id="cd08648">
    <property type="entry name" value="FMT_core_Formyl-FH4-Hydrolase_C"/>
    <property type="match status" value="1"/>
</dbReference>
<dbReference type="Pfam" id="PF01842">
    <property type="entry name" value="ACT"/>
    <property type="match status" value="1"/>
</dbReference>
<dbReference type="Gene3D" id="3.40.50.170">
    <property type="entry name" value="Formyl transferase, N-terminal domain"/>
    <property type="match status" value="1"/>
</dbReference>
<dbReference type="PANTHER" id="PTHR42706">
    <property type="entry name" value="FORMYLTETRAHYDROFOLATE DEFORMYLASE"/>
    <property type="match status" value="1"/>
</dbReference>
<comment type="function">
    <text evidence="3">Catalyzes the hydrolysis of 10-formyltetrahydrofolate (formyl-FH4) to formate and tetrahydrofolate (FH4).</text>
</comment>
<keyword evidence="3" id="KW-0658">Purine biosynthesis</keyword>
<feature type="active site" evidence="3">
    <location>
        <position position="256"/>
    </location>
</feature>
<dbReference type="InterPro" id="IPR002912">
    <property type="entry name" value="ACT_dom"/>
</dbReference>
<dbReference type="SUPFAM" id="SSF53328">
    <property type="entry name" value="Formyltransferase"/>
    <property type="match status" value="1"/>
</dbReference>
<evidence type="ECO:0000256" key="3">
    <source>
        <dbReference type="HAMAP-Rule" id="MF_01927"/>
    </source>
</evidence>
<dbReference type="RefSeq" id="WP_210030701.1">
    <property type="nucleotide sequence ID" value="NZ_JAGINU010000001.1"/>
</dbReference>
<dbReference type="GO" id="GO:0008864">
    <property type="term" value="F:formyltetrahydrofolate deformylase activity"/>
    <property type="evidence" value="ECO:0007669"/>
    <property type="project" value="UniProtKB-EC"/>
</dbReference>
<dbReference type="Gene3D" id="3.30.70.260">
    <property type="match status" value="1"/>
</dbReference>
<gene>
    <name evidence="3" type="primary">purU</name>
    <name evidence="6" type="ORF">JOF36_004655</name>
</gene>
<dbReference type="HAMAP" id="MF_01927">
    <property type="entry name" value="PurU"/>
    <property type="match status" value="1"/>
</dbReference>
<evidence type="ECO:0000259" key="5">
    <source>
        <dbReference type="PROSITE" id="PS51671"/>
    </source>
</evidence>
<comment type="caution">
    <text evidence="6">The sequence shown here is derived from an EMBL/GenBank/DDBJ whole genome shotgun (WGS) entry which is preliminary data.</text>
</comment>
<dbReference type="PIRSF" id="PIRSF036480">
    <property type="entry name" value="FormyFH4_hydr"/>
    <property type="match status" value="1"/>
</dbReference>
<dbReference type="SUPFAM" id="SSF55021">
    <property type="entry name" value="ACT-like"/>
    <property type="match status" value="1"/>
</dbReference>
<sequence>MNEARSELSRATVVAPDRRDQWARDGALHDQGHLLMSCQDGPGIVASVTAFLQARGANIVQADQNSTDHEGGKFFQRIVFHLPGFLDRLPALEREFAAEVATRLGMEFRMTAAEIPKRVALFVSKFDHCLLDLLWRWRRGELPVDVVQVVSNHPDLEKDVAGFDVPFAHIPVFKATKEQAEQQQLDLLDGRVDLVVLARYMQVLSGDFLHRVGVPAINIHHSFLPAFAGAGPYDQAKKRGVKLVGATAHYVTEDLDEGPIIEQDVARITHRQSVREIARRGADIERVVLARAVEAHCDDRVLLNDTTTIVF</sequence>
<evidence type="ECO:0000256" key="1">
    <source>
        <dbReference type="ARBA" id="ARBA00022563"/>
    </source>
</evidence>
<dbReference type="InterPro" id="IPR002376">
    <property type="entry name" value="Formyl_transf_N"/>
</dbReference>
<dbReference type="PROSITE" id="PS51671">
    <property type="entry name" value="ACT"/>
    <property type="match status" value="1"/>
</dbReference>
<name>A0ABS4VYG5_9PSEU</name>
<comment type="catalytic activity">
    <reaction evidence="3">
        <text>(6R)-10-formyltetrahydrofolate + H2O = (6S)-5,6,7,8-tetrahydrofolate + formate + H(+)</text>
        <dbReference type="Rhea" id="RHEA:19833"/>
        <dbReference type="ChEBI" id="CHEBI:15377"/>
        <dbReference type="ChEBI" id="CHEBI:15378"/>
        <dbReference type="ChEBI" id="CHEBI:15740"/>
        <dbReference type="ChEBI" id="CHEBI:57453"/>
        <dbReference type="ChEBI" id="CHEBI:195366"/>
        <dbReference type="EC" id="3.5.1.10"/>
    </reaction>
</comment>
<comment type="pathway">
    <text evidence="3">Purine metabolism; IMP biosynthesis via de novo pathway; formate from 10-formyl-5,6,7,8-tetrahydrofolate: step 1/1.</text>
</comment>
<evidence type="ECO:0000313" key="7">
    <source>
        <dbReference type="Proteomes" id="UP001519295"/>
    </source>
</evidence>
<comment type="similarity">
    <text evidence="3">Belongs to the PurU family.</text>
</comment>
<dbReference type="Proteomes" id="UP001519295">
    <property type="component" value="Unassembled WGS sequence"/>
</dbReference>
<dbReference type="InterPro" id="IPR045865">
    <property type="entry name" value="ACT-like_dom_sf"/>
</dbReference>
<dbReference type="InterPro" id="IPR036477">
    <property type="entry name" value="Formyl_transf_N_sf"/>
</dbReference>
<keyword evidence="2 3" id="KW-0378">Hydrolase</keyword>
<dbReference type="InterPro" id="IPR044074">
    <property type="entry name" value="PurU_ACT"/>
</dbReference>
<accession>A0ABS4VYG5</accession>
<dbReference type="Pfam" id="PF00551">
    <property type="entry name" value="Formyl_trans_N"/>
    <property type="match status" value="1"/>
</dbReference>
<dbReference type="EMBL" id="JAGINU010000001">
    <property type="protein sequence ID" value="MBP2368959.1"/>
    <property type="molecule type" value="Genomic_DNA"/>
</dbReference>
<dbReference type="PANTHER" id="PTHR42706:SF1">
    <property type="entry name" value="FORMYLTETRAHYDROFOLATE DEFORMYLASE 2, MITOCHONDRIAL"/>
    <property type="match status" value="1"/>
</dbReference>
<dbReference type="InterPro" id="IPR041729">
    <property type="entry name" value="Formyl-FH4-Hydrolase_C"/>
</dbReference>
<keyword evidence="7" id="KW-1185">Reference proteome</keyword>